<comment type="caution">
    <text evidence="1">The sequence shown here is derived from an EMBL/GenBank/DDBJ whole genome shotgun (WGS) entry which is preliminary data.</text>
</comment>
<evidence type="ECO:0000313" key="1">
    <source>
        <dbReference type="EMBL" id="GBO43644.1"/>
    </source>
</evidence>
<proteinExistence type="predicted"/>
<dbReference type="Proteomes" id="UP000499080">
    <property type="component" value="Unassembled WGS sequence"/>
</dbReference>
<name>A0A4Y2X430_ARAVE</name>
<reference evidence="1 2" key="1">
    <citation type="journal article" date="2019" name="Sci. Rep.">
        <title>Orb-weaving spider Araneus ventricosus genome elucidates the spidroin gene catalogue.</title>
        <authorList>
            <person name="Kono N."/>
            <person name="Nakamura H."/>
            <person name="Ohtoshi R."/>
            <person name="Moran D.A.P."/>
            <person name="Shinohara A."/>
            <person name="Yoshida Y."/>
            <person name="Fujiwara M."/>
            <person name="Mori M."/>
            <person name="Tomita M."/>
            <person name="Arakawa K."/>
        </authorList>
    </citation>
    <scope>NUCLEOTIDE SEQUENCE [LARGE SCALE GENOMIC DNA]</scope>
</reference>
<keyword evidence="2" id="KW-1185">Reference proteome</keyword>
<accession>A0A4Y2X430</accession>
<organism evidence="1 2">
    <name type="scientific">Araneus ventricosus</name>
    <name type="common">Orbweaver spider</name>
    <name type="synonym">Epeira ventricosa</name>
    <dbReference type="NCBI Taxonomy" id="182803"/>
    <lineage>
        <taxon>Eukaryota</taxon>
        <taxon>Metazoa</taxon>
        <taxon>Ecdysozoa</taxon>
        <taxon>Arthropoda</taxon>
        <taxon>Chelicerata</taxon>
        <taxon>Arachnida</taxon>
        <taxon>Araneae</taxon>
        <taxon>Araneomorphae</taxon>
        <taxon>Entelegynae</taxon>
        <taxon>Araneoidea</taxon>
        <taxon>Araneidae</taxon>
        <taxon>Araneus</taxon>
    </lineage>
</organism>
<protein>
    <submittedName>
        <fullName evidence="1">Uncharacterized protein</fullName>
    </submittedName>
</protein>
<evidence type="ECO:0000313" key="2">
    <source>
        <dbReference type="Proteomes" id="UP000499080"/>
    </source>
</evidence>
<dbReference type="EMBL" id="BGPR01070137">
    <property type="protein sequence ID" value="GBO43644.1"/>
    <property type="molecule type" value="Genomic_DNA"/>
</dbReference>
<dbReference type="AlphaFoldDB" id="A0A4Y2X430"/>
<sequence length="105" mass="12180">MRDSTDDILRRHTFGLGQSDSCKDGGLSLDRGCSCHSSVVLWEDVEDRLKTFWPGQICTPHLPRTPTNNTWMVWFKMRSNPAFCSGTKDQEEYGYVFVFNQRKKQ</sequence>
<gene>
    <name evidence="1" type="ORF">AVEN_227965_1</name>
</gene>